<keyword evidence="2" id="KW-0904">Protein phosphatase</keyword>
<feature type="transmembrane region" description="Helical" evidence="5">
    <location>
        <begin position="650"/>
        <end position="675"/>
    </location>
</feature>
<dbReference type="CDD" id="cd03122">
    <property type="entry name" value="alpha_CARP_receptor_like"/>
    <property type="match status" value="1"/>
</dbReference>
<feature type="compositionally biased region" description="Low complexity" evidence="4">
    <location>
        <begin position="507"/>
        <end position="518"/>
    </location>
</feature>
<keyword evidence="5" id="KW-0472">Membrane</keyword>
<keyword evidence="6" id="KW-0732">Signal</keyword>
<dbReference type="Pfam" id="PF00194">
    <property type="entry name" value="Carb_anhydrase"/>
    <property type="match status" value="1"/>
</dbReference>
<organism evidence="10 11">
    <name type="scientific">Clupea harengus</name>
    <name type="common">Atlantic herring</name>
    <dbReference type="NCBI Taxonomy" id="7950"/>
    <lineage>
        <taxon>Eukaryota</taxon>
        <taxon>Metazoa</taxon>
        <taxon>Chordata</taxon>
        <taxon>Craniata</taxon>
        <taxon>Vertebrata</taxon>
        <taxon>Euteleostomi</taxon>
        <taxon>Actinopterygii</taxon>
        <taxon>Neopterygii</taxon>
        <taxon>Teleostei</taxon>
        <taxon>Clupei</taxon>
        <taxon>Clupeiformes</taxon>
        <taxon>Clupeoidei</taxon>
        <taxon>Clupeidae</taxon>
        <taxon>Clupea</taxon>
    </lineage>
</organism>
<feature type="chain" id="PRO_5035436808" description="protein-tyrosine-phosphatase" evidence="6">
    <location>
        <begin position="28"/>
        <end position="873"/>
    </location>
</feature>
<dbReference type="EC" id="3.1.3.48" evidence="1"/>
<evidence type="ECO:0000256" key="4">
    <source>
        <dbReference type="SAM" id="MobiDB-lite"/>
    </source>
</evidence>
<keyword evidence="2" id="KW-0378">Hydrolase</keyword>
<dbReference type="Pfam" id="PF00102">
    <property type="entry name" value="Y_phosphatase"/>
    <property type="match status" value="1"/>
</dbReference>
<evidence type="ECO:0000256" key="5">
    <source>
        <dbReference type="SAM" id="Phobius"/>
    </source>
</evidence>
<dbReference type="InterPro" id="IPR003961">
    <property type="entry name" value="FN3_dom"/>
</dbReference>
<dbReference type="SMART" id="SM00194">
    <property type="entry name" value="PTPc"/>
    <property type="match status" value="1"/>
</dbReference>
<dbReference type="PANTHER" id="PTHR19134:SF461">
    <property type="entry name" value="RECEPTOR-TYPE TYROSINE-PROTEIN PHOSPHATASE ZETA"/>
    <property type="match status" value="1"/>
</dbReference>
<dbReference type="PANTHER" id="PTHR19134">
    <property type="entry name" value="RECEPTOR-TYPE TYROSINE-PROTEIN PHOSPHATASE"/>
    <property type="match status" value="1"/>
</dbReference>
<dbReference type="InterPro" id="IPR050348">
    <property type="entry name" value="Protein-Tyr_Phosphatase"/>
</dbReference>
<evidence type="ECO:0000259" key="8">
    <source>
        <dbReference type="PROSITE" id="PS50853"/>
    </source>
</evidence>
<feature type="transmembrane region" description="Helical" evidence="5">
    <location>
        <begin position="849"/>
        <end position="870"/>
    </location>
</feature>
<dbReference type="SMART" id="SM00060">
    <property type="entry name" value="FN3"/>
    <property type="match status" value="1"/>
</dbReference>
<dbReference type="RefSeq" id="XP_042563398.1">
    <property type="nucleotide sequence ID" value="XM_042707464.1"/>
</dbReference>
<feature type="domain" description="Alpha-carbonic anhydrase" evidence="9">
    <location>
        <begin position="41"/>
        <end position="305"/>
    </location>
</feature>
<evidence type="ECO:0000313" key="11">
    <source>
        <dbReference type="RefSeq" id="XP_042563398.1"/>
    </source>
</evidence>
<feature type="region of interest" description="Disordered" evidence="4">
    <location>
        <begin position="435"/>
        <end position="554"/>
    </location>
</feature>
<keyword evidence="5" id="KW-0812">Transmembrane</keyword>
<keyword evidence="10" id="KW-1185">Reference proteome</keyword>
<protein>
    <recommendedName>
        <fullName evidence="1">protein-tyrosine-phosphatase</fullName>
        <ecNumber evidence="1">3.1.3.48</ecNumber>
    </recommendedName>
</protein>
<evidence type="ECO:0000256" key="6">
    <source>
        <dbReference type="SAM" id="SignalP"/>
    </source>
</evidence>
<feature type="signal peptide" evidence="6">
    <location>
        <begin position="1"/>
        <end position="27"/>
    </location>
</feature>
<feature type="domain" description="Fibronectin type-III" evidence="8">
    <location>
        <begin position="319"/>
        <end position="416"/>
    </location>
</feature>
<name>A0A8M1KLZ2_CLUHA</name>
<evidence type="ECO:0000256" key="2">
    <source>
        <dbReference type="ARBA" id="ARBA00022912"/>
    </source>
</evidence>
<dbReference type="AlphaFoldDB" id="A0A8M1KLZ2"/>
<dbReference type="SMART" id="SM01057">
    <property type="entry name" value="Carb_anhydrase"/>
    <property type="match status" value="1"/>
</dbReference>
<dbReference type="Pfam" id="PF00041">
    <property type="entry name" value="fn3"/>
    <property type="match status" value="1"/>
</dbReference>
<dbReference type="InterPro" id="IPR000242">
    <property type="entry name" value="PTP_cat"/>
</dbReference>
<feature type="domain" description="Tyrosine-protein phosphatase" evidence="7">
    <location>
        <begin position="730"/>
        <end position="853"/>
    </location>
</feature>
<dbReference type="GeneID" id="105901934"/>
<dbReference type="PROSITE" id="PS50055">
    <property type="entry name" value="TYR_PHOSPHATASE_PTP"/>
    <property type="match status" value="1"/>
</dbReference>
<feature type="compositionally biased region" description="Low complexity" evidence="4">
    <location>
        <begin position="451"/>
        <end position="478"/>
    </location>
</feature>
<dbReference type="Proteomes" id="UP000515152">
    <property type="component" value="Chromosome 3"/>
</dbReference>
<proteinExistence type="predicted"/>
<dbReference type="InterPro" id="IPR041887">
    <property type="entry name" value="Alpha_CARP_receptor-type"/>
</dbReference>
<sequence length="873" mass="96067">MEVTSSRNALWFGQLLLLCQIADLVQQGYGFRSQKKINDNIDWSYAGTLNQINWAKKYPSCNNAKQSPINIDESVAQVKVQFQKLNLQSWDQMTSSKTTVKNDGKTVAIDVQGYFFISGGGLRSTFRVGRITFHWGRCNSTSDGSEHSLNGIKFPLEMQIFSYEDRLYTSIDHALREGGRITALAVMFETSVEDNDNYAAVIEGVNSVSRYGKSSEVSPFSLRGLLPNTTEKYFIYNGSLTTPPCAETVEWIVFKNTVAISDTQLEAFCEVMTMQQAGYVMLMDYLQNNYREQQEQFMGQVFSSYTGTEEVPTPICSSEPENVLAEPHNYTSLLVIWERPRAVYDANIDKYSISYRQTQRDDTPAVEYLTDGDQDVGAIIQDLMANTSYMIQVVAVCTNGLYGRMSDQLIVDMPLDDPEIDPDPDEPFEFDEDYHPNTFGVKPSHVPVRITTTSPSQTTTPKQSTTTTTPLTPLTVPTAQGEVHRGQSSADPSPLKPSATFSPVPPAGGSSSSPANPARVPVSEVSSSGTRAYSPLTTSTPTLSEVTSPTPATADVREAVVPVTASEGSGGRYTTASPLEVPVVVTPMASYPDVSLRPTSGSTYLPTTAATTTAAPAFSLVPLRTTQPVFNEASNSSHESRVALAGQRKAVVPLAVVSTLTLVGLIVLVGILIYWRKCFQTAHIYIEDNTSPRVVSTPPSPLMTPADEHKALSVKDFVQHVEELHNANSFSQEFEILKEYFEEVQACCVDLGATTDSSNHPDNKNKNRYINILAYDHSRVRLSPQPDKDGKTAGDYINANFVDGFNKPRVYIAAQGPLKASTEDFWRMVWEQNVGVIVMITNLVEKGRVSFYCKLSLIIIISLAVSFCLLDQS</sequence>
<keyword evidence="5" id="KW-1133">Transmembrane helix</keyword>
<evidence type="ECO:0000259" key="9">
    <source>
        <dbReference type="PROSITE" id="PS51144"/>
    </source>
</evidence>
<feature type="compositionally biased region" description="Low complexity" evidence="4">
    <location>
        <begin position="534"/>
        <end position="551"/>
    </location>
</feature>
<dbReference type="PROSITE" id="PS51144">
    <property type="entry name" value="ALPHA_CA_2"/>
    <property type="match status" value="1"/>
</dbReference>
<dbReference type="GO" id="GO:0004725">
    <property type="term" value="F:protein tyrosine phosphatase activity"/>
    <property type="evidence" value="ECO:0007669"/>
    <property type="project" value="UniProtKB-EC"/>
</dbReference>
<evidence type="ECO:0000256" key="1">
    <source>
        <dbReference type="ARBA" id="ARBA00013064"/>
    </source>
</evidence>
<gene>
    <name evidence="11" type="primary">LOC105901934</name>
</gene>
<dbReference type="FunFam" id="2.60.40.10:FF:000313">
    <property type="entry name" value="Receptor-type tyrosine-protein phosphatase zeta"/>
    <property type="match status" value="1"/>
</dbReference>
<reference evidence="11" key="1">
    <citation type="submission" date="2025-08" db="UniProtKB">
        <authorList>
            <consortium name="RefSeq"/>
        </authorList>
    </citation>
    <scope>IDENTIFICATION</scope>
</reference>
<keyword evidence="3" id="KW-0325">Glycoprotein</keyword>
<accession>A0A8M1KLZ2</accession>
<evidence type="ECO:0000256" key="3">
    <source>
        <dbReference type="ARBA" id="ARBA00023180"/>
    </source>
</evidence>
<evidence type="ECO:0000313" key="10">
    <source>
        <dbReference type="Proteomes" id="UP000515152"/>
    </source>
</evidence>
<dbReference type="InterPro" id="IPR001148">
    <property type="entry name" value="CA_dom"/>
</dbReference>
<dbReference type="CDD" id="cd00063">
    <property type="entry name" value="FN3"/>
    <property type="match status" value="1"/>
</dbReference>
<dbReference type="PROSITE" id="PS50853">
    <property type="entry name" value="FN3"/>
    <property type="match status" value="1"/>
</dbReference>
<evidence type="ECO:0000259" key="7">
    <source>
        <dbReference type="PROSITE" id="PS50055"/>
    </source>
</evidence>